<feature type="region of interest" description="Disordered" evidence="1">
    <location>
        <begin position="1"/>
        <end position="31"/>
    </location>
</feature>
<gene>
    <name evidence="2" type="ORF">THAOC_02780</name>
</gene>
<reference evidence="2 3" key="1">
    <citation type="journal article" date="2012" name="Genome Biol.">
        <title>Genome and low-iron response of an oceanic diatom adapted to chronic iron limitation.</title>
        <authorList>
            <person name="Lommer M."/>
            <person name="Specht M."/>
            <person name="Roy A.S."/>
            <person name="Kraemer L."/>
            <person name="Andreson R."/>
            <person name="Gutowska M.A."/>
            <person name="Wolf J."/>
            <person name="Bergner S.V."/>
            <person name="Schilhabel M.B."/>
            <person name="Klostermeier U.C."/>
            <person name="Beiko R.G."/>
            <person name="Rosenstiel P."/>
            <person name="Hippler M."/>
            <person name="Laroche J."/>
        </authorList>
    </citation>
    <scope>NUCLEOTIDE SEQUENCE [LARGE SCALE GENOMIC DNA]</scope>
    <source>
        <strain evidence="2 3">CCMP1005</strain>
    </source>
</reference>
<sequence>MITLARQHIPGGLRATGPFSSPSPSPEFNKGTHWSNVSPTDVQDGVQAAEGGTVVAAQADDCGEVADFPCNSHSSLINDDAARLDELESSSSTVLSDEEEDGLLITPAEETTFTSSLTTDEIKKGDHPDITSVLALYKSCSQRGKPRLNLFSRENSDSSSDSGVSFLSAIETELSQFRRFKSAFD</sequence>
<accession>K0TLP5</accession>
<organism evidence="2 3">
    <name type="scientific">Thalassiosira oceanica</name>
    <name type="common">Marine diatom</name>
    <dbReference type="NCBI Taxonomy" id="159749"/>
    <lineage>
        <taxon>Eukaryota</taxon>
        <taxon>Sar</taxon>
        <taxon>Stramenopiles</taxon>
        <taxon>Ochrophyta</taxon>
        <taxon>Bacillariophyta</taxon>
        <taxon>Coscinodiscophyceae</taxon>
        <taxon>Thalassiosirophycidae</taxon>
        <taxon>Thalassiosirales</taxon>
        <taxon>Thalassiosiraceae</taxon>
        <taxon>Thalassiosira</taxon>
    </lineage>
</organism>
<protein>
    <submittedName>
        <fullName evidence="2">Uncharacterized protein</fullName>
    </submittedName>
</protein>
<keyword evidence="3" id="KW-1185">Reference proteome</keyword>
<dbReference type="AlphaFoldDB" id="K0TLP5"/>
<proteinExistence type="predicted"/>
<comment type="caution">
    <text evidence="2">The sequence shown here is derived from an EMBL/GenBank/DDBJ whole genome shotgun (WGS) entry which is preliminary data.</text>
</comment>
<name>K0TLP5_THAOC</name>
<evidence type="ECO:0000313" key="3">
    <source>
        <dbReference type="Proteomes" id="UP000266841"/>
    </source>
</evidence>
<evidence type="ECO:0000256" key="1">
    <source>
        <dbReference type="SAM" id="MobiDB-lite"/>
    </source>
</evidence>
<dbReference type="EMBL" id="AGNL01002906">
    <property type="protein sequence ID" value="EJK75491.1"/>
    <property type="molecule type" value="Genomic_DNA"/>
</dbReference>
<evidence type="ECO:0000313" key="2">
    <source>
        <dbReference type="EMBL" id="EJK75491.1"/>
    </source>
</evidence>
<dbReference type="Proteomes" id="UP000266841">
    <property type="component" value="Unassembled WGS sequence"/>
</dbReference>